<dbReference type="GO" id="GO:0005524">
    <property type="term" value="F:ATP binding"/>
    <property type="evidence" value="ECO:0007669"/>
    <property type="project" value="UniProtKB-UniRule"/>
</dbReference>
<feature type="compositionally biased region" description="Polar residues" evidence="7">
    <location>
        <begin position="510"/>
        <end position="525"/>
    </location>
</feature>
<dbReference type="InterPro" id="IPR011009">
    <property type="entry name" value="Kinase-like_dom_sf"/>
</dbReference>
<feature type="compositionally biased region" description="Low complexity" evidence="7">
    <location>
        <begin position="620"/>
        <end position="633"/>
    </location>
</feature>
<feature type="region of interest" description="Disordered" evidence="7">
    <location>
        <begin position="850"/>
        <end position="959"/>
    </location>
</feature>
<gene>
    <name evidence="9" type="ORF">ABL78_4895</name>
</gene>
<feature type="compositionally biased region" description="Polar residues" evidence="7">
    <location>
        <begin position="636"/>
        <end position="648"/>
    </location>
</feature>
<keyword evidence="2" id="KW-0808">Transferase</keyword>
<keyword evidence="10" id="KW-1185">Reference proteome</keyword>
<dbReference type="SUPFAM" id="SSF56112">
    <property type="entry name" value="Protein kinase-like (PK-like)"/>
    <property type="match status" value="1"/>
</dbReference>
<feature type="domain" description="Protein kinase" evidence="8">
    <location>
        <begin position="20"/>
        <end position="327"/>
    </location>
</feature>
<feature type="compositionally biased region" description="Basic and acidic residues" evidence="7">
    <location>
        <begin position="335"/>
        <end position="348"/>
    </location>
</feature>
<dbReference type="Proteomes" id="UP000038009">
    <property type="component" value="Unassembled WGS sequence"/>
</dbReference>
<dbReference type="Gene3D" id="1.10.510.10">
    <property type="entry name" value="Transferase(Phosphotransferase) domain 1"/>
    <property type="match status" value="1"/>
</dbReference>
<dbReference type="EMBL" id="LJSK01000151">
    <property type="protein sequence ID" value="KPI86057.1"/>
    <property type="molecule type" value="Genomic_DNA"/>
</dbReference>
<feature type="region of interest" description="Disordered" evidence="7">
    <location>
        <begin position="812"/>
        <end position="837"/>
    </location>
</feature>
<feature type="compositionally biased region" description="Low complexity" evidence="7">
    <location>
        <begin position="1298"/>
        <end position="1323"/>
    </location>
</feature>
<feature type="compositionally biased region" description="Low complexity" evidence="7">
    <location>
        <begin position="1473"/>
        <end position="1490"/>
    </location>
</feature>
<feature type="compositionally biased region" description="Low complexity" evidence="7">
    <location>
        <begin position="1019"/>
        <end position="1031"/>
    </location>
</feature>
<dbReference type="VEuPathDB" id="TriTrypDB:Lsey_0151_0150"/>
<dbReference type="InterPro" id="IPR008271">
    <property type="entry name" value="Ser/Thr_kinase_AS"/>
</dbReference>
<feature type="region of interest" description="Disordered" evidence="7">
    <location>
        <begin position="496"/>
        <end position="535"/>
    </location>
</feature>
<feature type="region of interest" description="Disordered" evidence="7">
    <location>
        <begin position="1017"/>
        <end position="1039"/>
    </location>
</feature>
<evidence type="ECO:0000313" key="10">
    <source>
        <dbReference type="Proteomes" id="UP000038009"/>
    </source>
</evidence>
<feature type="compositionally biased region" description="Polar residues" evidence="7">
    <location>
        <begin position="1751"/>
        <end position="1771"/>
    </location>
</feature>
<feature type="region of interest" description="Disordered" evidence="7">
    <location>
        <begin position="335"/>
        <end position="401"/>
    </location>
</feature>
<keyword evidence="1" id="KW-0723">Serine/threonine-protein kinase</keyword>
<keyword evidence="5 6" id="KW-0067">ATP-binding</keyword>
<name>A0A0N0P5J4_LEPSE</name>
<feature type="compositionally biased region" description="Low complexity" evidence="7">
    <location>
        <begin position="1730"/>
        <end position="1750"/>
    </location>
</feature>
<feature type="region of interest" description="Disordered" evidence="7">
    <location>
        <begin position="1193"/>
        <end position="1328"/>
    </location>
</feature>
<feature type="region of interest" description="Disordered" evidence="7">
    <location>
        <begin position="617"/>
        <end position="711"/>
    </location>
</feature>
<protein>
    <submittedName>
        <fullName evidence="9">Protein kinase-like protein</fullName>
    </submittedName>
</protein>
<reference evidence="9 10" key="1">
    <citation type="journal article" date="2015" name="PLoS Pathog.">
        <title>Leptomonas seymouri: Adaptations to the Dixenous Life Cycle Analyzed by Genome Sequencing, Transcriptome Profiling and Co-infection with Leishmania donovani.</title>
        <authorList>
            <person name="Kraeva N."/>
            <person name="Butenko A."/>
            <person name="Hlavacova J."/>
            <person name="Kostygov A."/>
            <person name="Myskova J."/>
            <person name="Grybchuk D."/>
            <person name="Lestinova T."/>
            <person name="Votypka J."/>
            <person name="Volf P."/>
            <person name="Opperdoes F."/>
            <person name="Flegontov P."/>
            <person name="Lukes J."/>
            <person name="Yurchenko V."/>
        </authorList>
    </citation>
    <scope>NUCLEOTIDE SEQUENCE [LARGE SCALE GENOMIC DNA]</scope>
    <source>
        <strain evidence="9 10">ATCC 30220</strain>
    </source>
</reference>
<organism evidence="9 10">
    <name type="scientific">Leptomonas seymouri</name>
    <dbReference type="NCBI Taxonomy" id="5684"/>
    <lineage>
        <taxon>Eukaryota</taxon>
        <taxon>Discoba</taxon>
        <taxon>Euglenozoa</taxon>
        <taxon>Kinetoplastea</taxon>
        <taxon>Metakinetoplastina</taxon>
        <taxon>Trypanosomatida</taxon>
        <taxon>Trypanosomatidae</taxon>
        <taxon>Leishmaniinae</taxon>
        <taxon>Leptomonas</taxon>
    </lineage>
</organism>
<feature type="region of interest" description="Disordered" evidence="7">
    <location>
        <begin position="1579"/>
        <end position="1642"/>
    </location>
</feature>
<dbReference type="InterPro" id="IPR051175">
    <property type="entry name" value="CLK_kinases"/>
</dbReference>
<feature type="binding site" evidence="6">
    <location>
        <position position="59"/>
    </location>
    <ligand>
        <name>ATP</name>
        <dbReference type="ChEBI" id="CHEBI:30616"/>
    </ligand>
</feature>
<feature type="compositionally biased region" description="Polar residues" evidence="7">
    <location>
        <begin position="1214"/>
        <end position="1224"/>
    </location>
</feature>
<comment type="caution">
    <text evidence="9">The sequence shown here is derived from an EMBL/GenBank/DDBJ whole genome shotgun (WGS) entry which is preliminary data.</text>
</comment>
<dbReference type="InterPro" id="IPR017441">
    <property type="entry name" value="Protein_kinase_ATP_BS"/>
</dbReference>
<feature type="compositionally biased region" description="Polar residues" evidence="7">
    <location>
        <begin position="1276"/>
        <end position="1287"/>
    </location>
</feature>
<feature type="region of interest" description="Disordered" evidence="7">
    <location>
        <begin position="1078"/>
        <end position="1131"/>
    </location>
</feature>
<feature type="region of interest" description="Disordered" evidence="7">
    <location>
        <begin position="1393"/>
        <end position="1558"/>
    </location>
</feature>
<keyword evidence="3 6" id="KW-0547">Nucleotide-binding</keyword>
<dbReference type="OrthoDB" id="266976at2759"/>
<accession>A0A0N0P5J4</accession>
<feature type="region of interest" description="Disordered" evidence="7">
    <location>
        <begin position="1143"/>
        <end position="1162"/>
    </location>
</feature>
<dbReference type="PANTHER" id="PTHR45646">
    <property type="entry name" value="SERINE/THREONINE-PROTEIN KINASE DOA-RELATED"/>
    <property type="match status" value="1"/>
</dbReference>
<evidence type="ECO:0000256" key="6">
    <source>
        <dbReference type="PROSITE-ProRule" id="PRU10141"/>
    </source>
</evidence>
<dbReference type="PROSITE" id="PS50011">
    <property type="entry name" value="PROTEIN_KINASE_DOM"/>
    <property type="match status" value="1"/>
</dbReference>
<dbReference type="PROSITE" id="PS00107">
    <property type="entry name" value="PROTEIN_KINASE_ATP"/>
    <property type="match status" value="1"/>
</dbReference>
<feature type="region of interest" description="Disordered" evidence="7">
    <location>
        <begin position="425"/>
        <end position="454"/>
    </location>
</feature>
<dbReference type="InterPro" id="IPR000719">
    <property type="entry name" value="Prot_kinase_dom"/>
</dbReference>
<dbReference type="OMA" id="TRCIAPT"/>
<dbReference type="SMART" id="SM00220">
    <property type="entry name" value="S_TKc"/>
    <property type="match status" value="1"/>
</dbReference>
<feature type="compositionally biased region" description="Low complexity" evidence="7">
    <location>
        <begin position="1811"/>
        <end position="1820"/>
    </location>
</feature>
<feature type="compositionally biased region" description="Polar residues" evidence="7">
    <location>
        <begin position="1606"/>
        <end position="1622"/>
    </location>
</feature>
<feature type="compositionally biased region" description="Polar residues" evidence="7">
    <location>
        <begin position="1517"/>
        <end position="1529"/>
    </location>
</feature>
<feature type="compositionally biased region" description="Basic and acidic residues" evidence="7">
    <location>
        <begin position="1254"/>
        <end position="1272"/>
    </location>
</feature>
<evidence type="ECO:0000256" key="3">
    <source>
        <dbReference type="ARBA" id="ARBA00022741"/>
    </source>
</evidence>
<evidence type="ECO:0000256" key="2">
    <source>
        <dbReference type="ARBA" id="ARBA00022679"/>
    </source>
</evidence>
<feature type="compositionally biased region" description="Low complexity" evidence="7">
    <location>
        <begin position="547"/>
        <end position="560"/>
    </location>
</feature>
<evidence type="ECO:0000256" key="1">
    <source>
        <dbReference type="ARBA" id="ARBA00022527"/>
    </source>
</evidence>
<evidence type="ECO:0000256" key="7">
    <source>
        <dbReference type="SAM" id="MobiDB-lite"/>
    </source>
</evidence>
<feature type="compositionally biased region" description="Low complexity" evidence="7">
    <location>
        <begin position="1788"/>
        <end position="1801"/>
    </location>
</feature>
<evidence type="ECO:0000256" key="5">
    <source>
        <dbReference type="ARBA" id="ARBA00022840"/>
    </source>
</evidence>
<feature type="compositionally biased region" description="Low complexity" evidence="7">
    <location>
        <begin position="1546"/>
        <end position="1557"/>
    </location>
</feature>
<feature type="region of interest" description="Disordered" evidence="7">
    <location>
        <begin position="541"/>
        <end position="560"/>
    </location>
</feature>
<dbReference type="Gene3D" id="3.30.200.20">
    <property type="entry name" value="Phosphorylase Kinase, domain 1"/>
    <property type="match status" value="1"/>
</dbReference>
<dbReference type="GO" id="GO:0004674">
    <property type="term" value="F:protein serine/threonine kinase activity"/>
    <property type="evidence" value="ECO:0007669"/>
    <property type="project" value="UniProtKB-KW"/>
</dbReference>
<feature type="compositionally biased region" description="Polar residues" evidence="7">
    <location>
        <begin position="425"/>
        <end position="434"/>
    </location>
</feature>
<feature type="compositionally biased region" description="Polar residues" evidence="7">
    <location>
        <begin position="360"/>
        <end position="384"/>
    </location>
</feature>
<feature type="compositionally biased region" description="Acidic residues" evidence="7">
    <location>
        <begin position="877"/>
        <end position="887"/>
    </location>
</feature>
<evidence type="ECO:0000259" key="8">
    <source>
        <dbReference type="PROSITE" id="PS50011"/>
    </source>
</evidence>
<feature type="compositionally biased region" description="Low complexity" evidence="7">
    <location>
        <begin position="1083"/>
        <end position="1099"/>
    </location>
</feature>
<dbReference type="PROSITE" id="PS00108">
    <property type="entry name" value="PROTEIN_KINASE_ST"/>
    <property type="match status" value="1"/>
</dbReference>
<proteinExistence type="predicted"/>
<sequence length="1820" mass="189125">MTSKGDHIRLEKGTVVKQHYEVVTSVGSGNFSKVYRVLDLQLPAKEQKRKPLAMKVIKKEYSSDAKYEKQMLIALHKNDKNHTARVSKMYECFVYQECPVFIMPIHGASIRNRRLGINRGVVTHEKLLEFAFDILETMDFVHFQCCMVHTDLKPENILISDCNVPENSLGDEWVVCDFGSASLWRMDKLDSDLISTRPYRAPEVVLGNKWHYAADMWSVGCILYEVAVGHRLFEVRDDLTHLHMMERRIGKLPEAFTKGSKYASKFFNARGDFLSTPDIIRFGKCRLTPLREMFRDDEDFWPLLEGLLIYDPSRRMTATEALTLPMFDKIRVERQKRREREAKEAEARRQRRRAAAAAANSTHNATGSDSLMSNVNSMAGTTNPHLHDRADGNVLNSTDEGKKMPRATAIVAKVVANNVHLGETLPSTVTSSTDGAAAVTGDASDSAESPAVDSRMRGHARVADVDSAHASALAEVHQTDASRTCRSATETTASRLLLSVPSGKEIGKPRSNTGSAALHSTTASPSGPPANARATEKMRLRAASTPASMPKGSSSSSSSAAAHISSTVSSSAAASVVTKDVPSNRPVVEYHRASVEGISTTCSANVVPTLALSKLMEGDTPSSPAMSTSGSASKGIRTSGNSIKNGIRQSDRKPAQRTASPAERSPNRAKTSSAETPRKLGRTPRLDSGASVDATDASVKSVTPDHPSSEVLHTHDSAAAASVGLTRNVIGGTPVAPVNGARAATAHPHGEAIAKKSHMPLLPSEQRPQHNAASPSTSPVVAAASCVKGDGTTPVALQLGPSAAATTVATAGAAAPTPKVSVTPMRASSATPVGYQSPLKRGVTAVGITSRTEPPTHIESPDTEQEVEKGDGRETDGDREDTVDESDRDPAAKTSEGEDEGSSSGEVDWNKPPSCGATNPDGSPRATDYRSPVRNRPPVVVPIDDISTPTSPEATRRSGVYASVSSEEWTSMENASHQFAATSKKTMEKLHTYTLPLKQPAPVAGRAGSPITVARRSQHTSSAADQAATTACTKGSDTNQLASAVPIVRASLSHGNSRSGSLAGTMVSTTLPDALARTAGQGSSAAVSAPHHEASPAPAGGYPIIVRSPQNSSGTLRGSAPRTRPSSNLASASAAATTCASTVPSASSTCSPTSTAAASSATPAVMLPSTKSGVDALASVDCLKVVLPSNIADVRGPSTTTASASPRTVVKQGPSGSVLGNSNVAEHPSSRFLTPLPSAPQGSNGVSHPPEVVTRSRERALVVEAAEKESAAPRRGSTNSPKLSVSSLADAATPKTPLPSTAAAGGAPTGTASLSLSLSSTSSHPTVGVVRQRSGSTHLVPALPASGVSVLEGNPAFTASQLGVYTPRGSRVLQEHQALCSNRSSTQISAIHSGNISDENGGGRAPASPPPPSSGSRTSLSIGTPRAVKADGDPLHSGSNTDRTGVLTIDNKPTTPRGSGRASPKPLNSQQLRASTTTSGGAAGGTRQAGNSGSGGRSPRYSTTLGMHTAPTAISHGGQTALNSSTSSLHLGVMRSPRKPVAPGASSNMNTSSNNGSAFLMASVDGTSAVPACHQRQARRAASCSRGPGARGEQANAISPRRAPSSPRTKPHTTTGVTAGGNSSSVAAAEPTAPTSSLATTAPASLNVPTQVLDTKTASMQGATRLAQPRRPMTIISSKPSSSVALSRYFSSAVVAPTRNSASRPQPRELVASTNKMQPANGFNAPHRQPSTTTAGSASPSASTAASSGSNPNRNSVTEWPNSSPMETASTAAKYRRDARTLKRIVVRRPSPQSSSASMVSLQELGEEDASSSSPATSRS</sequence>
<feature type="compositionally biased region" description="Low complexity" evidence="7">
    <location>
        <begin position="932"/>
        <end position="942"/>
    </location>
</feature>
<dbReference type="GO" id="GO:0005634">
    <property type="term" value="C:nucleus"/>
    <property type="evidence" value="ECO:0007669"/>
    <property type="project" value="TreeGrafter"/>
</dbReference>
<feature type="compositionally biased region" description="Low complexity" evidence="7">
    <location>
        <begin position="1197"/>
        <end position="1206"/>
    </location>
</feature>
<dbReference type="Pfam" id="PF00069">
    <property type="entry name" value="Pkinase"/>
    <property type="match status" value="1"/>
</dbReference>
<evidence type="ECO:0000256" key="4">
    <source>
        <dbReference type="ARBA" id="ARBA00022777"/>
    </source>
</evidence>
<feature type="compositionally biased region" description="Low complexity" evidence="7">
    <location>
        <begin position="1623"/>
        <end position="1642"/>
    </location>
</feature>
<dbReference type="PANTHER" id="PTHR45646:SF11">
    <property type="entry name" value="SERINE_THREONINE-PROTEIN KINASE DOA"/>
    <property type="match status" value="1"/>
</dbReference>
<evidence type="ECO:0000313" key="9">
    <source>
        <dbReference type="EMBL" id="KPI86057.1"/>
    </source>
</evidence>
<feature type="compositionally biased region" description="Basic and acidic residues" evidence="7">
    <location>
        <begin position="854"/>
        <end position="876"/>
    </location>
</feature>
<keyword evidence="4 9" id="KW-0418">Kinase</keyword>
<feature type="region of interest" description="Disordered" evidence="7">
    <location>
        <begin position="1717"/>
        <end position="1820"/>
    </location>
</feature>